<protein>
    <recommendedName>
        <fullName evidence="4">PI3K/PI4K catalytic domain-containing protein</fullName>
    </recommendedName>
</protein>
<evidence type="ECO:0000256" key="1">
    <source>
        <dbReference type="ARBA" id="ARBA00022679"/>
    </source>
</evidence>
<dbReference type="PANTHER" id="PTHR10048">
    <property type="entry name" value="PHOSPHATIDYLINOSITOL KINASE"/>
    <property type="match status" value="1"/>
</dbReference>
<sequence>MAVHLDASLASALLLDALRRLATDGSAPAALPPALALFALANPSWLGERLLLVAWAAVWCERAAAADGLLYAHAAQLKGACAARWAVRSTTPPAHVTEPLAVSARRAALLHGLERAYVEQRESSAAGGAAHAARRVAALEAHDRFWGALAAAPTRLRALAPDAGPARDALARALVGAAAAAAPLPAQVALPTRLRARAPTIALRAPLECVRALATAERCPILLVLETLERCDVRADGTAQLPDALAARPPSGAAAAAASARASGGSGGGDDQAERRPRARLVRLALAPAGPRRARVRLSAAPLVVPSARWATAAAAAAVAAREPPPLRALDVTARSWAEVVDLLRHNSPYGALPGWEARALLVKADAPMLAEQLTHALLTEAQAAFDAERAPLSLWLYEVRALSASAGAIELVPDAPSLHELRRQLGSASLSDHWRAAYGERGDAAHAAALARFSASLAAYAVVCYALQIKDRHNGNILLHASGRLVHVDFGFLLGDTPGGALLPSVERAPFKLTREWLELLSGGDPDAPELRRFRSLCAVGILALRRHAHRLLGVLDAAAALARRGGPAAAALLPCLRGGDETVARGVRERLLLGADDDAATAAAEALVDASIDAWGTWAYDAYQRVAHGIE</sequence>
<keyword evidence="6" id="KW-1185">Reference proteome</keyword>
<evidence type="ECO:0000313" key="5">
    <source>
        <dbReference type="EMBL" id="KAG8464724.1"/>
    </source>
</evidence>
<dbReference type="InterPro" id="IPR011009">
    <property type="entry name" value="Kinase-like_dom_sf"/>
</dbReference>
<dbReference type="PROSITE" id="PS50290">
    <property type="entry name" value="PI3_4_KINASE_3"/>
    <property type="match status" value="1"/>
</dbReference>
<proteinExistence type="predicted"/>
<dbReference type="EMBL" id="JAGTXO010000012">
    <property type="protein sequence ID" value="KAG8464724.1"/>
    <property type="molecule type" value="Genomic_DNA"/>
</dbReference>
<name>A0A8J6C9M7_DIALT</name>
<keyword evidence="2" id="KW-0418">Kinase</keyword>
<dbReference type="PANTHER" id="PTHR10048:SF22">
    <property type="entry name" value="PHOSPHATIDYLINOSITOL 4-KINASE BETA"/>
    <property type="match status" value="1"/>
</dbReference>
<reference evidence="5" key="1">
    <citation type="submission" date="2021-05" db="EMBL/GenBank/DDBJ databases">
        <title>The genome of the haptophyte Pavlova lutheri (Diacronema luteri, Pavlovales) - a model for lipid biosynthesis in eukaryotic algae.</title>
        <authorList>
            <person name="Hulatt C.J."/>
            <person name="Posewitz M.C."/>
        </authorList>
    </citation>
    <scope>NUCLEOTIDE SEQUENCE</scope>
    <source>
        <strain evidence="5">NIVA-4/92</strain>
    </source>
</reference>
<evidence type="ECO:0000313" key="6">
    <source>
        <dbReference type="Proteomes" id="UP000751190"/>
    </source>
</evidence>
<comment type="caution">
    <text evidence="5">The sequence shown here is derived from an EMBL/GenBank/DDBJ whole genome shotgun (WGS) entry which is preliminary data.</text>
</comment>
<dbReference type="GO" id="GO:0016020">
    <property type="term" value="C:membrane"/>
    <property type="evidence" value="ECO:0007669"/>
    <property type="project" value="TreeGrafter"/>
</dbReference>
<feature type="domain" description="PI3K/PI4K catalytic" evidence="4">
    <location>
        <begin position="323"/>
        <end position="618"/>
    </location>
</feature>
<evidence type="ECO:0000259" key="4">
    <source>
        <dbReference type="PROSITE" id="PS50290"/>
    </source>
</evidence>
<organism evidence="5 6">
    <name type="scientific">Diacronema lutheri</name>
    <name type="common">Unicellular marine alga</name>
    <name type="synonym">Monochrysis lutheri</name>
    <dbReference type="NCBI Taxonomy" id="2081491"/>
    <lineage>
        <taxon>Eukaryota</taxon>
        <taxon>Haptista</taxon>
        <taxon>Haptophyta</taxon>
        <taxon>Pavlovophyceae</taxon>
        <taxon>Pavlovales</taxon>
        <taxon>Pavlovaceae</taxon>
        <taxon>Diacronema</taxon>
    </lineage>
</organism>
<evidence type="ECO:0000256" key="2">
    <source>
        <dbReference type="ARBA" id="ARBA00022777"/>
    </source>
</evidence>
<dbReference type="Pfam" id="PF00454">
    <property type="entry name" value="PI3_PI4_kinase"/>
    <property type="match status" value="1"/>
</dbReference>
<dbReference type="InterPro" id="IPR036940">
    <property type="entry name" value="PI3/4_kinase_cat_sf"/>
</dbReference>
<dbReference type="GO" id="GO:0048015">
    <property type="term" value="P:phosphatidylinositol-mediated signaling"/>
    <property type="evidence" value="ECO:0007669"/>
    <property type="project" value="TreeGrafter"/>
</dbReference>
<dbReference type="InterPro" id="IPR015433">
    <property type="entry name" value="PI3/4_kinase"/>
</dbReference>
<dbReference type="GO" id="GO:0046854">
    <property type="term" value="P:phosphatidylinositol phosphate biosynthetic process"/>
    <property type="evidence" value="ECO:0007669"/>
    <property type="project" value="InterPro"/>
</dbReference>
<dbReference type="SMART" id="SM00146">
    <property type="entry name" value="PI3Kc"/>
    <property type="match status" value="1"/>
</dbReference>
<dbReference type="GO" id="GO:0005737">
    <property type="term" value="C:cytoplasm"/>
    <property type="evidence" value="ECO:0007669"/>
    <property type="project" value="TreeGrafter"/>
</dbReference>
<feature type="region of interest" description="Disordered" evidence="3">
    <location>
        <begin position="255"/>
        <end position="275"/>
    </location>
</feature>
<dbReference type="InterPro" id="IPR000403">
    <property type="entry name" value="PI3/4_kinase_cat_dom"/>
</dbReference>
<dbReference type="AlphaFoldDB" id="A0A8J6C9M7"/>
<dbReference type="GO" id="GO:0004430">
    <property type="term" value="F:1-phosphatidylinositol 4-kinase activity"/>
    <property type="evidence" value="ECO:0007669"/>
    <property type="project" value="TreeGrafter"/>
</dbReference>
<evidence type="ECO:0000256" key="3">
    <source>
        <dbReference type="SAM" id="MobiDB-lite"/>
    </source>
</evidence>
<dbReference type="Proteomes" id="UP000751190">
    <property type="component" value="Unassembled WGS sequence"/>
</dbReference>
<dbReference type="Gene3D" id="1.10.1070.11">
    <property type="entry name" value="Phosphatidylinositol 3-/4-kinase, catalytic domain"/>
    <property type="match status" value="1"/>
</dbReference>
<accession>A0A8J6C9M7</accession>
<dbReference type="SUPFAM" id="SSF56112">
    <property type="entry name" value="Protein kinase-like (PK-like)"/>
    <property type="match status" value="1"/>
</dbReference>
<keyword evidence="1" id="KW-0808">Transferase</keyword>
<dbReference type="OrthoDB" id="10264149at2759"/>
<gene>
    <name evidence="5" type="ORF">KFE25_010092</name>
</gene>